<evidence type="ECO:0000313" key="4">
    <source>
        <dbReference type="Proteomes" id="UP000277580"/>
    </source>
</evidence>
<dbReference type="AlphaFoldDB" id="A0A3N4L4F3"/>
<dbReference type="Pfam" id="PF00996">
    <property type="entry name" value="GDI"/>
    <property type="match status" value="1"/>
</dbReference>
<dbReference type="GO" id="GO:0005634">
    <property type="term" value="C:nucleus"/>
    <property type="evidence" value="ECO:0007669"/>
    <property type="project" value="TreeGrafter"/>
</dbReference>
<gene>
    <name evidence="3" type="ORF">P167DRAFT_551400</name>
</gene>
<dbReference type="GO" id="GO:0007264">
    <property type="term" value="P:small GTPase-mediated signal transduction"/>
    <property type="evidence" value="ECO:0007669"/>
    <property type="project" value="InterPro"/>
</dbReference>
<evidence type="ECO:0000256" key="1">
    <source>
        <dbReference type="ARBA" id="ARBA00005593"/>
    </source>
</evidence>
<protein>
    <recommendedName>
        <fullName evidence="5">Rab proteins geranylgeranyltransferase</fullName>
    </recommendedName>
</protein>
<dbReference type="OrthoDB" id="1923006at2759"/>
<dbReference type="Proteomes" id="UP000277580">
    <property type="component" value="Unassembled WGS sequence"/>
</dbReference>
<feature type="region of interest" description="Disordered" evidence="2">
    <location>
        <begin position="366"/>
        <end position="389"/>
    </location>
</feature>
<dbReference type="GO" id="GO:0005092">
    <property type="term" value="F:GDP-dissociation inhibitor activity"/>
    <property type="evidence" value="ECO:0007669"/>
    <property type="project" value="InterPro"/>
</dbReference>
<feature type="compositionally biased region" description="Pro residues" evidence="2">
    <location>
        <begin position="415"/>
        <end position="424"/>
    </location>
</feature>
<dbReference type="GO" id="GO:0005829">
    <property type="term" value="C:cytosol"/>
    <property type="evidence" value="ECO:0007669"/>
    <property type="project" value="TreeGrafter"/>
</dbReference>
<comment type="similarity">
    <text evidence="1">Belongs to the Rab GDI family.</text>
</comment>
<dbReference type="Gene3D" id="3.50.50.60">
    <property type="entry name" value="FAD/NAD(P)-binding domain"/>
    <property type="match status" value="2"/>
</dbReference>
<dbReference type="STRING" id="1392247.A0A3N4L4F3"/>
<evidence type="ECO:0000256" key="2">
    <source>
        <dbReference type="SAM" id="MobiDB-lite"/>
    </source>
</evidence>
<dbReference type="PANTHER" id="PTHR11787">
    <property type="entry name" value="RAB GDP-DISSOCIATION INHIBITOR"/>
    <property type="match status" value="1"/>
</dbReference>
<name>A0A3N4L4F3_9PEZI</name>
<dbReference type="GO" id="GO:0005968">
    <property type="term" value="C:Rab-protein geranylgeranyltransferase complex"/>
    <property type="evidence" value="ECO:0007669"/>
    <property type="project" value="TreeGrafter"/>
</dbReference>
<dbReference type="InterPro" id="IPR018203">
    <property type="entry name" value="GDP_dissociation_inhibitor"/>
</dbReference>
<dbReference type="GO" id="GO:0016192">
    <property type="term" value="P:vesicle-mediated transport"/>
    <property type="evidence" value="ECO:0007669"/>
    <property type="project" value="TreeGrafter"/>
</dbReference>
<feature type="region of interest" description="Disordered" evidence="2">
    <location>
        <begin position="405"/>
        <end position="430"/>
    </location>
</feature>
<reference evidence="3 4" key="1">
    <citation type="journal article" date="2018" name="Nat. Ecol. Evol.">
        <title>Pezizomycetes genomes reveal the molecular basis of ectomycorrhizal truffle lifestyle.</title>
        <authorList>
            <person name="Murat C."/>
            <person name="Payen T."/>
            <person name="Noel B."/>
            <person name="Kuo A."/>
            <person name="Morin E."/>
            <person name="Chen J."/>
            <person name="Kohler A."/>
            <person name="Krizsan K."/>
            <person name="Balestrini R."/>
            <person name="Da Silva C."/>
            <person name="Montanini B."/>
            <person name="Hainaut M."/>
            <person name="Levati E."/>
            <person name="Barry K.W."/>
            <person name="Belfiori B."/>
            <person name="Cichocki N."/>
            <person name="Clum A."/>
            <person name="Dockter R.B."/>
            <person name="Fauchery L."/>
            <person name="Guy J."/>
            <person name="Iotti M."/>
            <person name="Le Tacon F."/>
            <person name="Lindquist E.A."/>
            <person name="Lipzen A."/>
            <person name="Malagnac F."/>
            <person name="Mello A."/>
            <person name="Molinier V."/>
            <person name="Miyauchi S."/>
            <person name="Poulain J."/>
            <person name="Riccioni C."/>
            <person name="Rubini A."/>
            <person name="Sitrit Y."/>
            <person name="Splivallo R."/>
            <person name="Traeger S."/>
            <person name="Wang M."/>
            <person name="Zifcakova L."/>
            <person name="Wipf D."/>
            <person name="Zambonelli A."/>
            <person name="Paolocci F."/>
            <person name="Nowrousian M."/>
            <person name="Ottonello S."/>
            <person name="Baldrian P."/>
            <person name="Spatafora J.W."/>
            <person name="Henrissat B."/>
            <person name="Nagy L.G."/>
            <person name="Aury J.M."/>
            <person name="Wincker P."/>
            <person name="Grigoriev I.V."/>
            <person name="Bonfante P."/>
            <person name="Martin F.M."/>
        </authorList>
    </citation>
    <scope>NUCLEOTIDE SEQUENCE [LARGE SCALE GENOMIC DNA]</scope>
    <source>
        <strain evidence="3 4">CCBAS932</strain>
    </source>
</reference>
<dbReference type="EMBL" id="ML119108">
    <property type="protein sequence ID" value="RPB16658.1"/>
    <property type="molecule type" value="Genomic_DNA"/>
</dbReference>
<dbReference type="SUPFAM" id="SSF51905">
    <property type="entry name" value="FAD/NAD(P)-binding domain"/>
    <property type="match status" value="1"/>
</dbReference>
<evidence type="ECO:0008006" key="5">
    <source>
        <dbReference type="Google" id="ProtNLM"/>
    </source>
</evidence>
<dbReference type="PRINTS" id="PR00891">
    <property type="entry name" value="RABGDIREP"/>
</dbReference>
<accession>A0A3N4L4F3</accession>
<organism evidence="3 4">
    <name type="scientific">Morchella conica CCBAS932</name>
    <dbReference type="NCBI Taxonomy" id="1392247"/>
    <lineage>
        <taxon>Eukaryota</taxon>
        <taxon>Fungi</taxon>
        <taxon>Dikarya</taxon>
        <taxon>Ascomycota</taxon>
        <taxon>Pezizomycotina</taxon>
        <taxon>Pezizomycetes</taxon>
        <taxon>Pezizales</taxon>
        <taxon>Morchellaceae</taxon>
        <taxon>Morchella</taxon>
    </lineage>
</organism>
<dbReference type="InParanoid" id="A0A3N4L4F3"/>
<feature type="region of interest" description="Disordered" evidence="2">
    <location>
        <begin position="174"/>
        <end position="202"/>
    </location>
</feature>
<proteinExistence type="inferred from homology"/>
<dbReference type="InterPro" id="IPR036188">
    <property type="entry name" value="FAD/NAD-bd_sf"/>
</dbReference>
<evidence type="ECO:0000313" key="3">
    <source>
        <dbReference type="EMBL" id="RPB16658.1"/>
    </source>
</evidence>
<keyword evidence="4" id="KW-1185">Reference proteome</keyword>
<sequence length="604" mass="64021">MSFTDNPPLPSTDWDILITGSGIKQSLLAVALSRAGRTVLQIDHNAYYGGSSTAFYTHSDITTWTARVNAGHEAGFSHAELVGGVLGRGFTLSLAPDLVYWDSALLRMLRAADMAESFSWQAVGSWWVWLTDEEVAVPAAAAAAAAAGGGGGALLMDAGVKAAKAVAAGKKRWNKGRKKTAAAEEETVGEGEGAAVADPPPPLQEEGATTTLRKMGGFREVACTFEDVAWSKDLSDRDRGYLGEFLRFVMKHDSPDPADQKHRDIFTEYKTKPLTTLLTTLFPLPPSATTSLSSLSLLPTPPATTPLSTALPALARHFRSLGNIPDVRSAAALTVAYGGSAELCQVFSRAAAVAGGINVLGRGVSAVRPAEKEQEQGEEEAGGKQRRRRYKVALDNGEEIGVDWIIGSPSDLPSTPTPPSPAPQPTTTATEQPTALYRAAYILTADLPTLFQKKYADEAITPAAAVLMVPVAEEGGAAVPVYILARSWVTGECPRGHTLLYASTTHSYAAISTAVSRLLQSQEVPPGVLLSLFYTQTHVSPTNTGEDAEGVVYLAPEEPGVVFDDGAVEEARGVFGRIVGGGEEEGFMRLPENARRLLDEMEEA</sequence>
<dbReference type="PANTHER" id="PTHR11787:SF4">
    <property type="entry name" value="CHM, RAB ESCORT PROTEIN 1"/>
    <property type="match status" value="1"/>
</dbReference>